<dbReference type="OrthoDB" id="2365961at2"/>
<keyword evidence="6" id="KW-1185">Reference proteome</keyword>
<dbReference type="InterPro" id="IPR021759">
    <property type="entry name" value="WxLIP_HBD"/>
</dbReference>
<evidence type="ECO:0000256" key="1">
    <source>
        <dbReference type="SAM" id="Phobius"/>
    </source>
</evidence>
<protein>
    <submittedName>
        <fullName evidence="5">DUF916 and DUF3324 domain-containing protein</fullName>
    </submittedName>
</protein>
<dbReference type="Proteomes" id="UP000298021">
    <property type="component" value="Unassembled WGS sequence"/>
</dbReference>
<evidence type="ECO:0000313" key="5">
    <source>
        <dbReference type="EMBL" id="TGD24864.1"/>
    </source>
</evidence>
<gene>
    <name evidence="5" type="ORF">EGT49_01765</name>
</gene>
<feature type="domain" description="WxL Interacting Protein host binding" evidence="4">
    <location>
        <begin position="168"/>
        <end position="312"/>
    </location>
</feature>
<sequence length="348" mass="38956">MKRYIRTFMICLISVLGLVFCDTMKVQAAQTPAQPAINYSVTPIQSQYQLDKKVGYFDLKVTPNQKLSVNFKINNNDTKTHTYTVMINRASTDTNGVIVYNDNNIKPDNSLKYDIQKLVSYPKKVTVEPKASKEVTVNINAPSGTFNGVLLGGILVEQDNQVSKKNPKGVTLKNKYNYVLGLQLLQNTKPVKANLKFIKAYETTENGQVFVNALLDNDVPRIESGVSINSKVTDSNQRVVLQSKRSNMNLAPNSYFNYPINVNTVIGTNKNKRLKPGTYLMTLNISANNGKDIWNLQRKFTVTSKQTKAINKKTPVDRGSKDLIIGIIAGVAVIGGLVIWYYRKHRLN</sequence>
<dbReference type="RefSeq" id="WP_135371239.1">
    <property type="nucleotide sequence ID" value="NZ_RKLY01000003.1"/>
</dbReference>
<keyword evidence="1" id="KW-1133">Transmembrane helix</keyword>
<reference evidence="5 6" key="1">
    <citation type="submission" date="2018-10" db="EMBL/GenBank/DDBJ databases">
        <title>Lactobacillus sp. R7 and Lactobacillus sp. R19 isolated from fermented mustard green product of Taiwan.</title>
        <authorList>
            <person name="Lin S.-T."/>
        </authorList>
    </citation>
    <scope>NUCLEOTIDE SEQUENCE [LARGE SCALE GENOMIC DNA]</scope>
    <source>
        <strain evidence="5 6">BCRC 81127</strain>
    </source>
</reference>
<comment type="caution">
    <text evidence="5">The sequence shown here is derived from an EMBL/GenBank/DDBJ whole genome shotgun (WGS) entry which is preliminary data.</text>
</comment>
<feature type="signal peptide" evidence="2">
    <location>
        <begin position="1"/>
        <end position="28"/>
    </location>
</feature>
<evidence type="ECO:0000259" key="4">
    <source>
        <dbReference type="Pfam" id="PF11797"/>
    </source>
</evidence>
<evidence type="ECO:0000256" key="2">
    <source>
        <dbReference type="SAM" id="SignalP"/>
    </source>
</evidence>
<keyword evidence="1" id="KW-0812">Transmembrane</keyword>
<dbReference type="Pfam" id="PF11797">
    <property type="entry name" value="WxLIP_HBD"/>
    <property type="match status" value="1"/>
</dbReference>
<evidence type="ECO:0000313" key="6">
    <source>
        <dbReference type="Proteomes" id="UP000298021"/>
    </source>
</evidence>
<dbReference type="EMBL" id="RKLY01000003">
    <property type="protein sequence ID" value="TGD24864.1"/>
    <property type="molecule type" value="Genomic_DNA"/>
</dbReference>
<proteinExistence type="predicted"/>
<feature type="chain" id="PRO_5021188604" evidence="2">
    <location>
        <begin position="29"/>
        <end position="348"/>
    </location>
</feature>
<name>A0A4Z0JP54_9LACO</name>
<keyword evidence="2" id="KW-0732">Signal</keyword>
<dbReference type="AlphaFoldDB" id="A0A4Z0JP54"/>
<dbReference type="InterPro" id="IPR010317">
    <property type="entry name" value="WxLIP_PGBD"/>
</dbReference>
<keyword evidence="1" id="KW-0472">Membrane</keyword>
<feature type="transmembrane region" description="Helical" evidence="1">
    <location>
        <begin position="323"/>
        <end position="342"/>
    </location>
</feature>
<dbReference type="Pfam" id="PF06030">
    <property type="entry name" value="WxLIP_PGBD"/>
    <property type="match status" value="1"/>
</dbReference>
<evidence type="ECO:0000259" key="3">
    <source>
        <dbReference type="Pfam" id="PF06030"/>
    </source>
</evidence>
<accession>A0A4Z0JP54</accession>
<organism evidence="5 6">
    <name type="scientific">Companilactobacillus suantsaicola</name>
    <dbReference type="NCBI Taxonomy" id="2487723"/>
    <lineage>
        <taxon>Bacteria</taxon>
        <taxon>Bacillati</taxon>
        <taxon>Bacillota</taxon>
        <taxon>Bacilli</taxon>
        <taxon>Lactobacillales</taxon>
        <taxon>Lactobacillaceae</taxon>
        <taxon>Companilactobacillus</taxon>
    </lineage>
</organism>
<feature type="domain" description="WxL Interacting Protein peptidoglycan binding" evidence="3">
    <location>
        <begin position="39"/>
        <end position="157"/>
    </location>
</feature>